<accession>A0A2I6UFC7</accession>
<reference evidence="2" key="1">
    <citation type="submission" date="2018-01" db="EMBL/GenBank/DDBJ databases">
        <title>Direct submission.</title>
        <authorList>
            <person name="Ciacci N."/>
        </authorList>
    </citation>
    <scope>NUCLEOTIDE SEQUENCE [LARGE SCALE GENOMIC DNA]</scope>
</reference>
<dbReference type="EMBL" id="MG746602">
    <property type="protein sequence ID" value="AUO78685.1"/>
    <property type="molecule type" value="Genomic_DNA"/>
</dbReference>
<evidence type="ECO:0000313" key="2">
    <source>
        <dbReference type="Proteomes" id="UP000240294"/>
    </source>
</evidence>
<evidence type="ECO:0000313" key="1">
    <source>
        <dbReference type="EMBL" id="AUO78685.1"/>
    </source>
</evidence>
<name>A0A2I6UFC7_9CAUD</name>
<keyword evidence="2" id="KW-1185">Reference proteome</keyword>
<gene>
    <name evidence="1" type="ORF">vBKpnF48_60</name>
</gene>
<organism evidence="1 2">
    <name type="scientific">Klebsiella phage vB_Kpn_F48</name>
    <dbReference type="NCBI Taxonomy" id="2070028"/>
    <lineage>
        <taxon>Viruses</taxon>
        <taxon>Duplodnaviria</taxon>
        <taxon>Heunggongvirae</taxon>
        <taxon>Uroviricota</taxon>
        <taxon>Caudoviricetes</taxon>
        <taxon>Marfavirus</taxon>
        <taxon>Marfavirus F48</taxon>
    </lineage>
</organism>
<sequence>MIGIKLDTHTVRQMFPEGTEAYSQLQQSVISNIAKDLIVKDTGNKVRKLIQDEINAYGLVVPDVSTAVQKEVESWFSRRGYGAPYETSSVLKDRLREAANREARNAIDSIISDVIKNATDKAMKDIEYKIESATRRIEKIIVDRVNQNFASIIDQAVAEKIKKAFPGL</sequence>
<proteinExistence type="predicted"/>
<protein>
    <submittedName>
        <fullName evidence="1">Uncharacterized protein</fullName>
    </submittedName>
</protein>
<dbReference type="Proteomes" id="UP000240294">
    <property type="component" value="Genome"/>
</dbReference>